<name>A0A7S1KEF2_9ALVE</name>
<protein>
    <submittedName>
        <fullName evidence="1">Uncharacterized protein</fullName>
    </submittedName>
</protein>
<dbReference type="AlphaFoldDB" id="A0A7S1KEF2"/>
<gene>
    <name evidence="1" type="ORF">VBRA1451_LOCUS25018</name>
</gene>
<proteinExistence type="predicted"/>
<organism evidence="1">
    <name type="scientific">Vitrella brassicaformis</name>
    <dbReference type="NCBI Taxonomy" id="1169539"/>
    <lineage>
        <taxon>Eukaryota</taxon>
        <taxon>Sar</taxon>
        <taxon>Alveolata</taxon>
        <taxon>Colpodellida</taxon>
        <taxon>Vitrellaceae</taxon>
        <taxon>Vitrella</taxon>
    </lineage>
</organism>
<reference evidence="1" key="1">
    <citation type="submission" date="2021-01" db="EMBL/GenBank/DDBJ databases">
        <authorList>
            <person name="Corre E."/>
            <person name="Pelletier E."/>
            <person name="Niang G."/>
            <person name="Scheremetjew M."/>
            <person name="Finn R."/>
            <person name="Kale V."/>
            <person name="Holt S."/>
            <person name="Cochrane G."/>
            <person name="Meng A."/>
            <person name="Brown T."/>
            <person name="Cohen L."/>
        </authorList>
    </citation>
    <scope>NUCLEOTIDE SEQUENCE</scope>
    <source>
        <strain evidence="1">CCMP3346</strain>
    </source>
</reference>
<dbReference type="EMBL" id="HBGB01042493">
    <property type="protein sequence ID" value="CAD9069936.1"/>
    <property type="molecule type" value="Transcribed_RNA"/>
</dbReference>
<accession>A0A7S1KEF2</accession>
<evidence type="ECO:0000313" key="1">
    <source>
        <dbReference type="EMBL" id="CAD9069936.1"/>
    </source>
</evidence>
<sequence length="183" mass="19540">MSFHRRQGGQRGGGGPAHAVSPFVGVGVCLDWYLSAKHLYVCRCVHGSIAWDRIFLRLGWLQKEARGEGKVGAIPAFAHGIFWRHWTPCSRIGFGRPRRVAGSDCSLCVSVLDNKESFVCIGVVAGAEGLPLSPPPSPSPSPSPLSDQVDSACVCSVRNGTMGCLLLCAYTYGCCSQCADVVR</sequence>